<organism evidence="3 4">
    <name type="scientific">Rhypophila decipiens</name>
    <dbReference type="NCBI Taxonomy" id="261697"/>
    <lineage>
        <taxon>Eukaryota</taxon>
        <taxon>Fungi</taxon>
        <taxon>Dikarya</taxon>
        <taxon>Ascomycota</taxon>
        <taxon>Pezizomycotina</taxon>
        <taxon>Sordariomycetes</taxon>
        <taxon>Sordariomycetidae</taxon>
        <taxon>Sordariales</taxon>
        <taxon>Naviculisporaceae</taxon>
        <taxon>Rhypophila</taxon>
    </lineage>
</organism>
<sequence>MTLRDLNLVEKMPSPTKDPALASSAGPGTIPSFPLPSNLQLHPPPSPGTHRVIRRLQSAHSLGAKAASQPSLIAQQRLQQQQLHQQHYDQAHPNPHQGQLPPPRQALHHKYSAQHLASPGLGLAPLPRPPSPTRRNVSVNRSPPRGRANSDAPFSLSQFGPAGSAMGKRSPLSRRSLAADNMSLDKLLRDGPPNGDIDGALESARYKILDQGIKADSDGMSSLRIYIWLILLNAPVLETDSYLALIHRGASPAYSKIRNDTFRTLTTDPLFRRRVSEASLIRLLNAVAWKLHDAREDRNKEQQRAAIHSPFSSPTRSRQSLPAYTPEQAGSRPGTGYSSASHATSSPVAKGRARALTLTTEGSEASVTTEYGTYVQGMNVLAAPFLYAARSEAEAFVAFHQLLTRELPGYIRGAMDGVHKGLALVDKVLAIVDPKLSLHLLSKGLTAEIYAFPSVLTLCACTPPLPEVLRLWDFLFAYGPHLNILCIVAQLVLIRTKIMDSHSPNKLLRSFPPLQADQIKQGTLALVRKIPDDVYADIVRHAQ</sequence>
<evidence type="ECO:0000313" key="4">
    <source>
        <dbReference type="Proteomes" id="UP001301769"/>
    </source>
</evidence>
<evidence type="ECO:0000313" key="3">
    <source>
        <dbReference type="EMBL" id="KAK4220190.1"/>
    </source>
</evidence>
<dbReference type="PANTHER" id="PTHR22957:SF263">
    <property type="entry name" value="MITOTIC CHECK POINT PROTEIN BUB2"/>
    <property type="match status" value="1"/>
</dbReference>
<feature type="compositionally biased region" description="Low complexity" evidence="1">
    <location>
        <begin position="116"/>
        <end position="125"/>
    </location>
</feature>
<feature type="region of interest" description="Disordered" evidence="1">
    <location>
        <begin position="1"/>
        <end position="172"/>
    </location>
</feature>
<feature type="compositionally biased region" description="Low complexity" evidence="1">
    <location>
        <begin position="75"/>
        <end position="85"/>
    </location>
</feature>
<dbReference type="Pfam" id="PF00566">
    <property type="entry name" value="RabGAP-TBC"/>
    <property type="match status" value="1"/>
</dbReference>
<gene>
    <name evidence="3" type="ORF">QBC37DRAFT_367205</name>
</gene>
<dbReference type="Gene3D" id="1.10.8.270">
    <property type="entry name" value="putative rabgap domain of human tbc1 domain family member 14 like domains"/>
    <property type="match status" value="2"/>
</dbReference>
<dbReference type="SMART" id="SM00164">
    <property type="entry name" value="TBC"/>
    <property type="match status" value="1"/>
</dbReference>
<dbReference type="PROSITE" id="PS50086">
    <property type="entry name" value="TBC_RABGAP"/>
    <property type="match status" value="1"/>
</dbReference>
<dbReference type="SUPFAM" id="SSF47923">
    <property type="entry name" value="Ypt/Rab-GAP domain of gyp1p"/>
    <property type="match status" value="2"/>
</dbReference>
<protein>
    <submittedName>
        <fullName evidence="3">Mitotic check point protein BUB2</fullName>
    </submittedName>
</protein>
<comment type="caution">
    <text evidence="3">The sequence shown here is derived from an EMBL/GenBank/DDBJ whole genome shotgun (WGS) entry which is preliminary data.</text>
</comment>
<dbReference type="EMBL" id="MU858045">
    <property type="protein sequence ID" value="KAK4220190.1"/>
    <property type="molecule type" value="Genomic_DNA"/>
</dbReference>
<dbReference type="Proteomes" id="UP001301769">
    <property type="component" value="Unassembled WGS sequence"/>
</dbReference>
<dbReference type="AlphaFoldDB" id="A0AAN6YLU7"/>
<reference evidence="3" key="1">
    <citation type="journal article" date="2023" name="Mol. Phylogenet. Evol.">
        <title>Genome-scale phylogeny and comparative genomics of the fungal order Sordariales.</title>
        <authorList>
            <person name="Hensen N."/>
            <person name="Bonometti L."/>
            <person name="Westerberg I."/>
            <person name="Brannstrom I.O."/>
            <person name="Guillou S."/>
            <person name="Cros-Aarteil S."/>
            <person name="Calhoun S."/>
            <person name="Haridas S."/>
            <person name="Kuo A."/>
            <person name="Mondo S."/>
            <person name="Pangilinan J."/>
            <person name="Riley R."/>
            <person name="LaButti K."/>
            <person name="Andreopoulos B."/>
            <person name="Lipzen A."/>
            <person name="Chen C."/>
            <person name="Yan M."/>
            <person name="Daum C."/>
            <person name="Ng V."/>
            <person name="Clum A."/>
            <person name="Steindorff A."/>
            <person name="Ohm R.A."/>
            <person name="Martin F."/>
            <person name="Silar P."/>
            <person name="Natvig D.O."/>
            <person name="Lalanne C."/>
            <person name="Gautier V."/>
            <person name="Ament-Velasquez S.L."/>
            <person name="Kruys A."/>
            <person name="Hutchinson M.I."/>
            <person name="Powell A.J."/>
            <person name="Barry K."/>
            <person name="Miller A.N."/>
            <person name="Grigoriev I.V."/>
            <person name="Debuchy R."/>
            <person name="Gladieux P."/>
            <person name="Hiltunen Thoren M."/>
            <person name="Johannesson H."/>
        </authorList>
    </citation>
    <scope>NUCLEOTIDE SEQUENCE</scope>
    <source>
        <strain evidence="3">PSN293</strain>
    </source>
</reference>
<dbReference type="GO" id="GO:0031030">
    <property type="term" value="P:negative regulation of septation initiation signaling"/>
    <property type="evidence" value="ECO:0007669"/>
    <property type="project" value="TreeGrafter"/>
</dbReference>
<dbReference type="PANTHER" id="PTHR22957">
    <property type="entry name" value="TBC1 DOMAIN FAMILY MEMBER GTPASE-ACTIVATING PROTEIN"/>
    <property type="match status" value="1"/>
</dbReference>
<proteinExistence type="predicted"/>
<feature type="domain" description="Rab-GAP TBC" evidence="2">
    <location>
        <begin position="218"/>
        <end position="479"/>
    </location>
</feature>
<evidence type="ECO:0000259" key="2">
    <source>
        <dbReference type="PROSITE" id="PS50086"/>
    </source>
</evidence>
<dbReference type="GO" id="GO:0005096">
    <property type="term" value="F:GTPase activator activity"/>
    <property type="evidence" value="ECO:0007669"/>
    <property type="project" value="TreeGrafter"/>
</dbReference>
<feature type="compositionally biased region" description="Polar residues" evidence="1">
    <location>
        <begin position="336"/>
        <end position="347"/>
    </location>
</feature>
<accession>A0AAN6YLU7</accession>
<reference evidence="3" key="2">
    <citation type="submission" date="2023-05" db="EMBL/GenBank/DDBJ databases">
        <authorList>
            <consortium name="Lawrence Berkeley National Laboratory"/>
            <person name="Steindorff A."/>
            <person name="Hensen N."/>
            <person name="Bonometti L."/>
            <person name="Westerberg I."/>
            <person name="Brannstrom I.O."/>
            <person name="Guillou S."/>
            <person name="Cros-Aarteil S."/>
            <person name="Calhoun S."/>
            <person name="Haridas S."/>
            <person name="Kuo A."/>
            <person name="Mondo S."/>
            <person name="Pangilinan J."/>
            <person name="Riley R."/>
            <person name="Labutti K."/>
            <person name="Andreopoulos B."/>
            <person name="Lipzen A."/>
            <person name="Chen C."/>
            <person name="Yanf M."/>
            <person name="Daum C."/>
            <person name="Ng V."/>
            <person name="Clum A."/>
            <person name="Ohm R."/>
            <person name="Martin F."/>
            <person name="Silar P."/>
            <person name="Natvig D."/>
            <person name="Lalanne C."/>
            <person name="Gautier V."/>
            <person name="Ament-Velasquez S.L."/>
            <person name="Kruys A."/>
            <person name="Hutchinson M.I."/>
            <person name="Powell A.J."/>
            <person name="Barry K."/>
            <person name="Miller A.N."/>
            <person name="Grigoriev I.V."/>
            <person name="Debuchy R."/>
            <person name="Gladieux P."/>
            <person name="Thoren M.H."/>
            <person name="Johannesson H."/>
        </authorList>
    </citation>
    <scope>NUCLEOTIDE SEQUENCE</scope>
    <source>
        <strain evidence="3">PSN293</strain>
    </source>
</reference>
<feature type="compositionally biased region" description="Polar residues" evidence="1">
    <location>
        <begin position="310"/>
        <end position="322"/>
    </location>
</feature>
<feature type="region of interest" description="Disordered" evidence="1">
    <location>
        <begin position="300"/>
        <end position="355"/>
    </location>
</feature>
<dbReference type="Gene3D" id="1.10.472.80">
    <property type="entry name" value="Ypt/Rab-GAP domain of gyp1p, domain 3"/>
    <property type="match status" value="1"/>
</dbReference>
<name>A0AAN6YLU7_9PEZI</name>
<keyword evidence="4" id="KW-1185">Reference proteome</keyword>
<dbReference type="InterPro" id="IPR035969">
    <property type="entry name" value="Rab-GAP_TBC_sf"/>
</dbReference>
<dbReference type="InterPro" id="IPR000195">
    <property type="entry name" value="Rab-GAP-TBC_dom"/>
</dbReference>
<dbReference type="FunFam" id="1.10.472.80:FF:000026">
    <property type="entry name" value="Mitotic check point protein (Bub2)"/>
    <property type="match status" value="1"/>
</dbReference>
<dbReference type="GO" id="GO:0044732">
    <property type="term" value="C:mitotic spindle pole body"/>
    <property type="evidence" value="ECO:0007669"/>
    <property type="project" value="TreeGrafter"/>
</dbReference>
<evidence type="ECO:0000256" key="1">
    <source>
        <dbReference type="SAM" id="MobiDB-lite"/>
    </source>
</evidence>